<keyword evidence="2" id="KW-1003">Cell membrane</keyword>
<feature type="domain" description="ABC transporter substrate-binding protein PnrA-like" evidence="6">
    <location>
        <begin position="75"/>
        <end position="332"/>
    </location>
</feature>
<evidence type="ECO:0000313" key="7">
    <source>
        <dbReference type="EMBL" id="CAB4747298.1"/>
    </source>
</evidence>
<evidence type="ECO:0000256" key="4">
    <source>
        <dbReference type="ARBA" id="ARBA00023136"/>
    </source>
</evidence>
<name>A0A6J6TJI4_9ZZZZ</name>
<evidence type="ECO:0000259" key="6">
    <source>
        <dbReference type="Pfam" id="PF02608"/>
    </source>
</evidence>
<dbReference type="Pfam" id="PF02608">
    <property type="entry name" value="Bmp"/>
    <property type="match status" value="1"/>
</dbReference>
<dbReference type="PANTHER" id="PTHR34296:SF2">
    <property type="entry name" value="ABC TRANSPORTER GUANOSINE-BINDING PROTEIN NUPN"/>
    <property type="match status" value="1"/>
</dbReference>
<keyword evidence="5" id="KW-0449">Lipoprotein</keyword>
<evidence type="ECO:0000256" key="1">
    <source>
        <dbReference type="ARBA" id="ARBA00004236"/>
    </source>
</evidence>
<evidence type="ECO:0000256" key="2">
    <source>
        <dbReference type="ARBA" id="ARBA00022475"/>
    </source>
</evidence>
<dbReference type="InterPro" id="IPR003760">
    <property type="entry name" value="PnrA-like"/>
</dbReference>
<reference evidence="7" key="1">
    <citation type="submission" date="2020-05" db="EMBL/GenBank/DDBJ databases">
        <authorList>
            <person name="Chiriac C."/>
            <person name="Salcher M."/>
            <person name="Ghai R."/>
            <person name="Kavagutti S V."/>
        </authorList>
    </citation>
    <scope>NUCLEOTIDE SEQUENCE</scope>
</reference>
<evidence type="ECO:0000256" key="3">
    <source>
        <dbReference type="ARBA" id="ARBA00022729"/>
    </source>
</evidence>
<sequence length="392" mass="41181">MRVFQIVTCHTVECFRVFVLFERELLGSHLQNYPTLLGGKLKKTTTFVALLAVAALSFSATPAANAATTKACLALDTGGVDDKSFNASAWAGANAAAKANSSVTVKYLAAASDADYAPNIKKLIDEKCTIIVGVGFLINGAIVAAAKANPTVNFAIVDQDGEDHGPDGSVYPGTKFKNLKPLQFDTNESSFQAGYLAAGVSKTGKVATYGGLNIPPVTIFMDGFAKGVAHYNKVKGKKVEVLGWDIAKKDGTFVGGFSDSAKALQISKNFEQQGVDVIFPVAGGLGGATAGNSLTSKKSVVIWVDTDGVKAAPQYRKVLLTSVVKGVDTSVKGVILDEAAGKFSSTGYFGNLKNKGTFIAPYYDLIRRVPTALRTEVTKLGNDIRNGKVSAK</sequence>
<dbReference type="AlphaFoldDB" id="A0A6J6TJI4"/>
<dbReference type="Gene3D" id="3.40.50.2300">
    <property type="match status" value="2"/>
</dbReference>
<dbReference type="EMBL" id="CAEZZE010000042">
    <property type="protein sequence ID" value="CAB4747298.1"/>
    <property type="molecule type" value="Genomic_DNA"/>
</dbReference>
<dbReference type="InterPro" id="IPR050957">
    <property type="entry name" value="BMP_lipoprotein"/>
</dbReference>
<gene>
    <name evidence="7" type="ORF">UFOPK2827_00361</name>
</gene>
<keyword evidence="4" id="KW-0472">Membrane</keyword>
<accession>A0A6J6TJI4</accession>
<dbReference type="CDD" id="cd06354">
    <property type="entry name" value="PBP1_PrnA-like"/>
    <property type="match status" value="1"/>
</dbReference>
<keyword evidence="3" id="KW-0732">Signal</keyword>
<proteinExistence type="predicted"/>
<comment type="subcellular location">
    <subcellularLocation>
        <location evidence="1">Cell membrane</location>
    </subcellularLocation>
</comment>
<dbReference type="PANTHER" id="PTHR34296">
    <property type="entry name" value="TRANSCRIPTIONAL ACTIVATOR PROTEIN MED"/>
    <property type="match status" value="1"/>
</dbReference>
<organism evidence="7">
    <name type="scientific">freshwater metagenome</name>
    <dbReference type="NCBI Taxonomy" id="449393"/>
    <lineage>
        <taxon>unclassified sequences</taxon>
        <taxon>metagenomes</taxon>
        <taxon>ecological metagenomes</taxon>
    </lineage>
</organism>
<evidence type="ECO:0000256" key="5">
    <source>
        <dbReference type="ARBA" id="ARBA00023288"/>
    </source>
</evidence>
<protein>
    <submittedName>
        <fullName evidence="7">Unannotated protein</fullName>
    </submittedName>
</protein>
<dbReference type="GO" id="GO:0005886">
    <property type="term" value="C:plasma membrane"/>
    <property type="evidence" value="ECO:0007669"/>
    <property type="project" value="UniProtKB-SubCell"/>
</dbReference>